<dbReference type="PANTHER" id="PTHR46105">
    <property type="entry name" value="AGAP004733-PA"/>
    <property type="match status" value="1"/>
</dbReference>
<evidence type="ECO:0000256" key="2">
    <source>
        <dbReference type="ARBA" id="ARBA00022723"/>
    </source>
</evidence>
<feature type="compositionally biased region" description="Basic and acidic residues" evidence="11">
    <location>
        <begin position="614"/>
        <end position="625"/>
    </location>
</feature>
<dbReference type="InterPro" id="IPR013087">
    <property type="entry name" value="Znf_C2H2_type"/>
</dbReference>
<feature type="compositionally biased region" description="Basic and acidic residues" evidence="11">
    <location>
        <begin position="647"/>
        <end position="673"/>
    </location>
</feature>
<evidence type="ECO:0000313" key="14">
    <source>
        <dbReference type="Proteomes" id="UP001164746"/>
    </source>
</evidence>
<evidence type="ECO:0000256" key="8">
    <source>
        <dbReference type="ARBA" id="ARBA00023163"/>
    </source>
</evidence>
<keyword evidence="6" id="KW-0805">Transcription regulation</keyword>
<dbReference type="SMART" id="SM00355">
    <property type="entry name" value="ZnF_C2H2"/>
    <property type="match status" value="2"/>
</dbReference>
<feature type="compositionally biased region" description="Polar residues" evidence="11">
    <location>
        <begin position="577"/>
        <end position="602"/>
    </location>
</feature>
<accession>A0ABY7ER30</accession>
<evidence type="ECO:0000256" key="3">
    <source>
        <dbReference type="ARBA" id="ARBA00022737"/>
    </source>
</evidence>
<comment type="subcellular location">
    <subcellularLocation>
        <location evidence="1">Nucleus</location>
    </subcellularLocation>
</comment>
<dbReference type="Pfam" id="PF00096">
    <property type="entry name" value="zf-C2H2"/>
    <property type="match status" value="2"/>
</dbReference>
<keyword evidence="5" id="KW-0862">Zinc</keyword>
<gene>
    <name evidence="13" type="ORF">MAR_036342</name>
</gene>
<evidence type="ECO:0000256" key="9">
    <source>
        <dbReference type="ARBA" id="ARBA00023242"/>
    </source>
</evidence>
<evidence type="ECO:0000256" key="6">
    <source>
        <dbReference type="ARBA" id="ARBA00023015"/>
    </source>
</evidence>
<dbReference type="SUPFAM" id="SSF57667">
    <property type="entry name" value="beta-beta-alpha zinc fingers"/>
    <property type="match status" value="1"/>
</dbReference>
<evidence type="ECO:0000256" key="10">
    <source>
        <dbReference type="PROSITE-ProRule" id="PRU00042"/>
    </source>
</evidence>
<evidence type="ECO:0000313" key="13">
    <source>
        <dbReference type="EMBL" id="WAR11266.1"/>
    </source>
</evidence>
<evidence type="ECO:0000256" key="1">
    <source>
        <dbReference type="ARBA" id="ARBA00004123"/>
    </source>
</evidence>
<dbReference type="Proteomes" id="UP001164746">
    <property type="component" value="Chromosome 7"/>
</dbReference>
<feature type="region of interest" description="Disordered" evidence="11">
    <location>
        <begin position="283"/>
        <end position="403"/>
    </location>
</feature>
<dbReference type="PROSITE" id="PS50157">
    <property type="entry name" value="ZINC_FINGER_C2H2_2"/>
    <property type="match status" value="2"/>
</dbReference>
<keyword evidence="4 10" id="KW-0863">Zinc-finger</keyword>
<name>A0ABY7ER30_MYAAR</name>
<evidence type="ECO:0000259" key="12">
    <source>
        <dbReference type="PROSITE" id="PS50157"/>
    </source>
</evidence>
<sequence>MDVNWSNSESQKSLRTVLKWEIQHLLHRLSETGEETLLLTANTREFHVAGLGSEKGCEFLNSTNVAEIKSKFLSFCTACGDDSDDGFPLKYFQWAKITRRKGIPVKCETQFESEDLNFEQENCLENEESGVENEIIYNSFREKFLKLNFPGENSYSDDQGSTHRNATCRSNATCRTNATSICEGECKGLNENDVESFGIVHTSQDMKACSNNDNTAMACSSGESLSLLTNRDEHGISSLSDFMSLIQTSEISDIPKTCQNTKSLISVLKPNLHMKIKLDSSGDLAVGKGYKTPKKKSQKKSKLRKRSKQLSPFKSSRVVKQESELDSNAVHVKQEFDDMDSYTNNNDEMETGTLTSQSNSNVKQSPSKSKHSKSRRPVTPKSLKNFNADIKDEPSSQSYVRPPGKLFKSPAVDEPSHETALLDITKLAVGRYQCPVCYLTTRDRHDLKRHLRTHSKEKPYQCVLCDRKFTRRWDFENHLLQKHGCSDAHAYRSYTKSLPTLSNDESYSKFVAMLLKGIQEGKTGLDLLVENNGKDVSKTTKTESDLYPENDDNEDECHDLSDEESESDNEGNETDNQSTKKQTALTAVPSTFSDENLNSNSADLEPDPSYTEKLQSKDPDEKSCAEDSDTNDNGDSNDTEIGGYLASDHEESPKDVETRNFHGLFDIKQDMNI</sequence>
<reference evidence="13" key="1">
    <citation type="submission" date="2022-11" db="EMBL/GenBank/DDBJ databases">
        <title>Centuries of genome instability and evolution in soft-shell clam transmissible cancer (bioRxiv).</title>
        <authorList>
            <person name="Hart S.F.M."/>
            <person name="Yonemitsu M.A."/>
            <person name="Giersch R.M."/>
            <person name="Beal B.F."/>
            <person name="Arriagada G."/>
            <person name="Davis B.W."/>
            <person name="Ostrander E.A."/>
            <person name="Goff S.P."/>
            <person name="Metzger M.J."/>
        </authorList>
    </citation>
    <scope>NUCLEOTIDE SEQUENCE</scope>
    <source>
        <strain evidence="13">MELC-2E11</strain>
        <tissue evidence="13">Siphon/mantle</tissue>
    </source>
</reference>
<proteinExistence type="predicted"/>
<dbReference type="InterPro" id="IPR050457">
    <property type="entry name" value="ZnFinger_BTB_dom_contain"/>
</dbReference>
<dbReference type="EMBL" id="CP111018">
    <property type="protein sequence ID" value="WAR11266.1"/>
    <property type="molecule type" value="Genomic_DNA"/>
</dbReference>
<feature type="compositionally biased region" description="Basic residues" evidence="11">
    <location>
        <begin position="291"/>
        <end position="308"/>
    </location>
</feature>
<feature type="compositionally biased region" description="Acidic residues" evidence="11">
    <location>
        <begin position="546"/>
        <end position="573"/>
    </location>
</feature>
<keyword evidence="8" id="KW-0804">Transcription</keyword>
<organism evidence="13 14">
    <name type="scientific">Mya arenaria</name>
    <name type="common">Soft-shell clam</name>
    <dbReference type="NCBI Taxonomy" id="6604"/>
    <lineage>
        <taxon>Eukaryota</taxon>
        <taxon>Metazoa</taxon>
        <taxon>Spiralia</taxon>
        <taxon>Lophotrochozoa</taxon>
        <taxon>Mollusca</taxon>
        <taxon>Bivalvia</taxon>
        <taxon>Autobranchia</taxon>
        <taxon>Heteroconchia</taxon>
        <taxon>Euheterodonta</taxon>
        <taxon>Imparidentia</taxon>
        <taxon>Neoheterodontei</taxon>
        <taxon>Myida</taxon>
        <taxon>Myoidea</taxon>
        <taxon>Myidae</taxon>
        <taxon>Mya</taxon>
    </lineage>
</organism>
<feature type="compositionally biased region" description="Polar residues" evidence="11">
    <location>
        <begin position="341"/>
        <end position="362"/>
    </location>
</feature>
<keyword evidence="3" id="KW-0677">Repeat</keyword>
<dbReference type="Gene3D" id="3.30.160.60">
    <property type="entry name" value="Classic Zinc Finger"/>
    <property type="match status" value="2"/>
</dbReference>
<protein>
    <submittedName>
        <fullName evidence="13">CTCF-like protein</fullName>
    </submittedName>
</protein>
<feature type="compositionally biased region" description="Acidic residues" evidence="11">
    <location>
        <begin position="626"/>
        <end position="638"/>
    </location>
</feature>
<feature type="domain" description="C2H2-type" evidence="12">
    <location>
        <begin position="460"/>
        <end position="483"/>
    </location>
</feature>
<feature type="compositionally biased region" description="Basic residues" evidence="11">
    <location>
        <begin position="368"/>
        <end position="378"/>
    </location>
</feature>
<feature type="domain" description="C2H2-type" evidence="12">
    <location>
        <begin position="432"/>
        <end position="459"/>
    </location>
</feature>
<keyword evidence="9" id="KW-0539">Nucleus</keyword>
<keyword evidence="14" id="KW-1185">Reference proteome</keyword>
<evidence type="ECO:0000256" key="7">
    <source>
        <dbReference type="ARBA" id="ARBA00023125"/>
    </source>
</evidence>
<evidence type="ECO:0000256" key="11">
    <source>
        <dbReference type="SAM" id="MobiDB-lite"/>
    </source>
</evidence>
<dbReference type="InterPro" id="IPR036236">
    <property type="entry name" value="Znf_C2H2_sf"/>
</dbReference>
<keyword evidence="2" id="KW-0479">Metal-binding</keyword>
<dbReference type="PANTHER" id="PTHR46105:SF5">
    <property type="entry name" value="ZINC FINGER AND BTB DOMAIN-CONTAINING PROTEIN 44 ISOFORM X1"/>
    <property type="match status" value="1"/>
</dbReference>
<feature type="region of interest" description="Disordered" evidence="11">
    <location>
        <begin position="536"/>
        <end position="673"/>
    </location>
</feature>
<evidence type="ECO:0000256" key="5">
    <source>
        <dbReference type="ARBA" id="ARBA00022833"/>
    </source>
</evidence>
<dbReference type="PROSITE" id="PS00028">
    <property type="entry name" value="ZINC_FINGER_C2H2_1"/>
    <property type="match status" value="1"/>
</dbReference>
<keyword evidence="7" id="KW-0238">DNA-binding</keyword>
<evidence type="ECO:0000256" key="4">
    <source>
        <dbReference type="ARBA" id="ARBA00022771"/>
    </source>
</evidence>